<protein>
    <recommendedName>
        <fullName evidence="2">DNA primase/polymerase bifunctional N-terminal domain-containing protein</fullName>
    </recommendedName>
</protein>
<accession>A0AB39Y4F7</accession>
<dbReference type="RefSeq" id="WP_369778162.1">
    <property type="nucleotide sequence ID" value="NZ_CP165727.1"/>
</dbReference>
<evidence type="ECO:0000313" key="1">
    <source>
        <dbReference type="EMBL" id="XDV64963.1"/>
    </source>
</evidence>
<organism evidence="1">
    <name type="scientific">Streptomyces sp. R33</name>
    <dbReference type="NCBI Taxonomy" id="3238629"/>
    <lineage>
        <taxon>Bacteria</taxon>
        <taxon>Bacillati</taxon>
        <taxon>Actinomycetota</taxon>
        <taxon>Actinomycetes</taxon>
        <taxon>Kitasatosporales</taxon>
        <taxon>Streptomycetaceae</taxon>
        <taxon>Streptomyces</taxon>
    </lineage>
</organism>
<dbReference type="EMBL" id="CP165727">
    <property type="protein sequence ID" value="XDV64963.1"/>
    <property type="molecule type" value="Genomic_DNA"/>
</dbReference>
<evidence type="ECO:0008006" key="2">
    <source>
        <dbReference type="Google" id="ProtNLM"/>
    </source>
</evidence>
<name>A0AB39Y4F7_9ACTN</name>
<gene>
    <name evidence="1" type="ORF">AB5J51_19435</name>
</gene>
<dbReference type="AlphaFoldDB" id="A0AB39Y4F7"/>
<sequence length="158" mass="16846">MNTERHAPNSRTPSWTPATGIGMRKAGVLFDAVRVDGDMGRDLADLLVTLTGGDPGPIVVQANGKRPVYFLIPVGSAAYRIWPPGFTRLASGPRRTTYIPVPALEGAWPPAWRCPPTREDRFVHALLLYRAAGLYQASCEISSATTAQASAAGSISGK</sequence>
<reference evidence="1" key="1">
    <citation type="submission" date="2024-08" db="EMBL/GenBank/DDBJ databases">
        <authorList>
            <person name="Yu S.T."/>
        </authorList>
    </citation>
    <scope>NUCLEOTIDE SEQUENCE</scope>
    <source>
        <strain evidence="1">R33</strain>
    </source>
</reference>
<proteinExistence type="predicted"/>